<dbReference type="Proteomes" id="UP000320095">
    <property type="component" value="Unassembled WGS sequence"/>
</dbReference>
<keyword evidence="2" id="KW-0732">Signal</keyword>
<proteinExistence type="predicted"/>
<dbReference type="AlphaFoldDB" id="A0A502DNR5"/>
<dbReference type="PROSITE" id="PS51257">
    <property type="entry name" value="PROKAR_LIPOPROTEIN"/>
    <property type="match status" value="1"/>
</dbReference>
<organism evidence="3 4">
    <name type="scientific">Mycolicibacterium hodleri</name>
    <dbReference type="NCBI Taxonomy" id="49897"/>
    <lineage>
        <taxon>Bacteria</taxon>
        <taxon>Bacillati</taxon>
        <taxon>Actinomycetota</taxon>
        <taxon>Actinomycetes</taxon>
        <taxon>Mycobacteriales</taxon>
        <taxon>Mycobacteriaceae</taxon>
        <taxon>Mycolicibacterium</taxon>
    </lineage>
</organism>
<evidence type="ECO:0000313" key="4">
    <source>
        <dbReference type="Proteomes" id="UP000320095"/>
    </source>
</evidence>
<sequence>MSTKKIIIAAIAGVTAVVAASGCAGTTPPVAGSSTAQSGTAAPQAPEVNPQGDIPDNQAFVVYTAADRSFTVKYPEGWAQTQSGSTVTFSDKFNSITLAAHPGFYQPTESYAQSVEVPQIVSTTTGFVPGKVSTVSRPAGQVILITYQADSPPSPVTGKSVQQSVERYEFSQSGRGVVATLAGPVGADNVDPWRIVTDSFTWLPR</sequence>
<dbReference type="EMBL" id="RCZG01000024">
    <property type="protein sequence ID" value="TPG26149.1"/>
    <property type="molecule type" value="Genomic_DNA"/>
</dbReference>
<feature type="compositionally biased region" description="Low complexity" evidence="1">
    <location>
        <begin position="28"/>
        <end position="46"/>
    </location>
</feature>
<dbReference type="OrthoDB" id="9102188at2"/>
<name>A0A502DNR5_9MYCO</name>
<reference evidence="3 4" key="1">
    <citation type="journal article" date="2019" name="Environ. Microbiol.">
        <title>Species interactions and distinct microbial communities in high Arctic permafrost affected cryosols are associated with the CH4 and CO2 gas fluxes.</title>
        <authorList>
            <person name="Altshuler I."/>
            <person name="Hamel J."/>
            <person name="Turney S."/>
            <person name="Magnuson E."/>
            <person name="Levesque R."/>
            <person name="Greer C."/>
            <person name="Whyte L.G."/>
        </authorList>
    </citation>
    <scope>NUCLEOTIDE SEQUENCE [LARGE SCALE GENOMIC DNA]</scope>
    <source>
        <strain evidence="3 4">S5.20</strain>
    </source>
</reference>
<evidence type="ECO:0000256" key="1">
    <source>
        <dbReference type="SAM" id="MobiDB-lite"/>
    </source>
</evidence>
<comment type="caution">
    <text evidence="3">The sequence shown here is derived from an EMBL/GenBank/DDBJ whole genome shotgun (WGS) entry which is preliminary data.</text>
</comment>
<feature type="signal peptide" evidence="2">
    <location>
        <begin position="1"/>
        <end position="20"/>
    </location>
</feature>
<evidence type="ECO:0008006" key="5">
    <source>
        <dbReference type="Google" id="ProtNLM"/>
    </source>
</evidence>
<evidence type="ECO:0000256" key="2">
    <source>
        <dbReference type="SAM" id="SignalP"/>
    </source>
</evidence>
<feature type="chain" id="PRO_5038976151" description="Lipoprotein" evidence="2">
    <location>
        <begin position="21"/>
        <end position="205"/>
    </location>
</feature>
<protein>
    <recommendedName>
        <fullName evidence="5">Lipoprotein</fullName>
    </recommendedName>
</protein>
<gene>
    <name evidence="3" type="ORF">EAH80_29690</name>
</gene>
<accession>A0A502DNR5</accession>
<evidence type="ECO:0000313" key="3">
    <source>
        <dbReference type="EMBL" id="TPG26149.1"/>
    </source>
</evidence>
<dbReference type="RefSeq" id="WP_140699681.1">
    <property type="nucleotide sequence ID" value="NZ_RCZG01000024.1"/>
</dbReference>
<feature type="region of interest" description="Disordered" evidence="1">
    <location>
        <begin position="28"/>
        <end position="54"/>
    </location>
</feature>
<keyword evidence="4" id="KW-1185">Reference proteome</keyword>